<evidence type="ECO:0000256" key="2">
    <source>
        <dbReference type="ARBA" id="ARBA00022741"/>
    </source>
</evidence>
<comment type="caution">
    <text evidence="8">The sequence shown here is derived from an EMBL/GenBank/DDBJ whole genome shotgun (WGS) entry which is preliminary data.</text>
</comment>
<accession>A0ABR2KG49</accession>
<feature type="compositionally biased region" description="Polar residues" evidence="6">
    <location>
        <begin position="403"/>
        <end position="414"/>
    </location>
</feature>
<dbReference type="EC" id="2.7.11.1" evidence="1"/>
<dbReference type="EMBL" id="JAPFFF010000005">
    <property type="protein sequence ID" value="KAK8889427.1"/>
    <property type="molecule type" value="Genomic_DNA"/>
</dbReference>
<dbReference type="CDD" id="cd14016">
    <property type="entry name" value="STKc_CK1"/>
    <property type="match status" value="1"/>
</dbReference>
<keyword evidence="9" id="KW-1185">Reference proteome</keyword>
<dbReference type="InterPro" id="IPR050235">
    <property type="entry name" value="CK1_Ser-Thr_kinase"/>
</dbReference>
<dbReference type="GO" id="GO:0016301">
    <property type="term" value="F:kinase activity"/>
    <property type="evidence" value="ECO:0007669"/>
    <property type="project" value="UniProtKB-KW"/>
</dbReference>
<dbReference type="PROSITE" id="PS00108">
    <property type="entry name" value="PROTEIN_KINASE_ST"/>
    <property type="match status" value="1"/>
</dbReference>
<dbReference type="SUPFAM" id="SSF56112">
    <property type="entry name" value="Protein kinase-like (PK-like)"/>
    <property type="match status" value="1"/>
</dbReference>
<keyword evidence="3 4" id="KW-0067">ATP-binding</keyword>
<organism evidence="8 9">
    <name type="scientific">Tritrichomonas musculus</name>
    <dbReference type="NCBI Taxonomy" id="1915356"/>
    <lineage>
        <taxon>Eukaryota</taxon>
        <taxon>Metamonada</taxon>
        <taxon>Parabasalia</taxon>
        <taxon>Tritrichomonadida</taxon>
        <taxon>Tritrichomonadidae</taxon>
        <taxon>Tritrichomonas</taxon>
    </lineage>
</organism>
<protein>
    <recommendedName>
        <fullName evidence="1">non-specific serine/threonine protein kinase</fullName>
        <ecNumber evidence="1">2.7.11.1</ecNumber>
    </recommendedName>
</protein>
<dbReference type="PROSITE" id="PS50011">
    <property type="entry name" value="PROTEIN_KINASE_DOM"/>
    <property type="match status" value="1"/>
</dbReference>
<keyword evidence="2 4" id="KW-0547">Nucleotide-binding</keyword>
<evidence type="ECO:0000256" key="6">
    <source>
        <dbReference type="SAM" id="MobiDB-lite"/>
    </source>
</evidence>
<name>A0ABR2KG49_9EUKA</name>
<feature type="compositionally biased region" description="Polar residues" evidence="6">
    <location>
        <begin position="433"/>
        <end position="442"/>
    </location>
</feature>
<dbReference type="InterPro" id="IPR008271">
    <property type="entry name" value="Ser/Thr_kinase_AS"/>
</dbReference>
<dbReference type="PANTHER" id="PTHR11909">
    <property type="entry name" value="CASEIN KINASE-RELATED"/>
    <property type="match status" value="1"/>
</dbReference>
<evidence type="ECO:0000256" key="5">
    <source>
        <dbReference type="RuleBase" id="RU000304"/>
    </source>
</evidence>
<dbReference type="InterPro" id="IPR017441">
    <property type="entry name" value="Protein_kinase_ATP_BS"/>
</dbReference>
<proteinExistence type="inferred from homology"/>
<dbReference type="Proteomes" id="UP001470230">
    <property type="component" value="Unassembled WGS sequence"/>
</dbReference>
<evidence type="ECO:0000256" key="1">
    <source>
        <dbReference type="ARBA" id="ARBA00012513"/>
    </source>
</evidence>
<comment type="similarity">
    <text evidence="5">Belongs to the protein kinase superfamily.</text>
</comment>
<feature type="compositionally biased region" description="Low complexity" evidence="6">
    <location>
        <begin position="316"/>
        <end position="332"/>
    </location>
</feature>
<dbReference type="SMART" id="SM00220">
    <property type="entry name" value="S_TKc"/>
    <property type="match status" value="1"/>
</dbReference>
<evidence type="ECO:0000256" key="3">
    <source>
        <dbReference type="ARBA" id="ARBA00022840"/>
    </source>
</evidence>
<evidence type="ECO:0000259" key="7">
    <source>
        <dbReference type="PROSITE" id="PS50011"/>
    </source>
</evidence>
<dbReference type="PROSITE" id="PS00107">
    <property type="entry name" value="PROTEIN_KINASE_ATP"/>
    <property type="match status" value="1"/>
</dbReference>
<sequence length="442" mass="51217">MDLRVGSKYRLKKRIGAGSFGEIYCGENTVTKEEVAIKLETFRTRPPQLQGEARVYKVLSGGSGIPEIKWYGTEGDYNCLVIELLGKSIEELFNSCHRKFTLKTVLMIADQMLTRIEYMHSKGFIHRDIKPDNFTVGLGRKSNQIYIIDYGLAKKYRDSRTRQHIPFREGKQLTGTARYASINTHIGIEQSRRDDLESIAYVLIYLLQSSLPWQGIKAENRKERYEKIMEKKMTTQVDVLCEGIPLEFATFLSEVKRLDFQEEPNYSFYRQMFRDLFIRCGFIYDYQYDWVEKSPIQMSLPYQVRNNYLNKLPDSQTGHNNNNNNQNYQHNLNTTTTPFNNATPTNFNHYPNMNINNSNLIKNQRQQSTPPAVQLRTPQVASQKPSVRPSPQPSISHILRIKVTSQPKNINSRINSDKPLSKPKKKCPRIHNPSKQLTFGQA</sequence>
<keyword evidence="8" id="KW-0808">Transferase</keyword>
<reference evidence="8 9" key="1">
    <citation type="submission" date="2024-04" db="EMBL/GenBank/DDBJ databases">
        <title>Tritrichomonas musculus Genome.</title>
        <authorList>
            <person name="Alves-Ferreira E."/>
            <person name="Grigg M."/>
            <person name="Lorenzi H."/>
            <person name="Galac M."/>
        </authorList>
    </citation>
    <scope>NUCLEOTIDE SEQUENCE [LARGE SCALE GENOMIC DNA]</scope>
    <source>
        <strain evidence="8 9">EAF2021</strain>
    </source>
</reference>
<dbReference type="InterPro" id="IPR000719">
    <property type="entry name" value="Prot_kinase_dom"/>
</dbReference>
<dbReference type="InterPro" id="IPR011009">
    <property type="entry name" value="Kinase-like_dom_sf"/>
</dbReference>
<dbReference type="Gene3D" id="1.10.510.10">
    <property type="entry name" value="Transferase(Phosphotransferase) domain 1"/>
    <property type="match status" value="1"/>
</dbReference>
<evidence type="ECO:0000313" key="9">
    <source>
        <dbReference type="Proteomes" id="UP001470230"/>
    </source>
</evidence>
<dbReference type="Pfam" id="PF00069">
    <property type="entry name" value="Pkinase"/>
    <property type="match status" value="1"/>
</dbReference>
<gene>
    <name evidence="8" type="ORF">M9Y10_034173</name>
</gene>
<feature type="binding site" evidence="4">
    <location>
        <position position="38"/>
    </location>
    <ligand>
        <name>ATP</name>
        <dbReference type="ChEBI" id="CHEBI:30616"/>
    </ligand>
</feature>
<keyword evidence="8" id="KW-0418">Kinase</keyword>
<keyword evidence="5" id="KW-0723">Serine/threonine-protein kinase</keyword>
<feature type="domain" description="Protein kinase" evidence="7">
    <location>
        <begin position="9"/>
        <end position="278"/>
    </location>
</feature>
<feature type="region of interest" description="Disordered" evidence="6">
    <location>
        <begin position="311"/>
        <end position="332"/>
    </location>
</feature>
<evidence type="ECO:0000256" key="4">
    <source>
        <dbReference type="PROSITE-ProRule" id="PRU10141"/>
    </source>
</evidence>
<feature type="region of interest" description="Disordered" evidence="6">
    <location>
        <begin position="364"/>
        <end position="442"/>
    </location>
</feature>
<feature type="compositionally biased region" description="Polar residues" evidence="6">
    <location>
        <begin position="364"/>
        <end position="385"/>
    </location>
</feature>
<evidence type="ECO:0000313" key="8">
    <source>
        <dbReference type="EMBL" id="KAK8889427.1"/>
    </source>
</evidence>